<reference evidence="2" key="2">
    <citation type="submission" date="2022-06" db="UniProtKB">
        <authorList>
            <consortium name="EnsemblMetazoa"/>
        </authorList>
    </citation>
    <scope>IDENTIFICATION</scope>
</reference>
<evidence type="ECO:0000313" key="2">
    <source>
        <dbReference type="EnsemblMetazoa" id="XP_016660395.1"/>
    </source>
</evidence>
<feature type="compositionally biased region" description="Polar residues" evidence="1">
    <location>
        <begin position="285"/>
        <end position="296"/>
    </location>
</feature>
<name>A0A8R2D411_ACYPI</name>
<proteinExistence type="predicted"/>
<keyword evidence="3" id="KW-1185">Reference proteome</keyword>
<dbReference type="EnsemblMetazoa" id="XM_016804906.1">
    <property type="protein sequence ID" value="XP_016660395.1"/>
    <property type="gene ID" value="LOC100162736"/>
</dbReference>
<dbReference type="Proteomes" id="UP000007819">
    <property type="component" value="Chromosome A3"/>
</dbReference>
<feature type="region of interest" description="Disordered" evidence="1">
    <location>
        <begin position="175"/>
        <end position="248"/>
    </location>
</feature>
<protein>
    <submittedName>
        <fullName evidence="2">Uncharacterized protein</fullName>
    </submittedName>
</protein>
<feature type="compositionally biased region" description="Pro residues" evidence="1">
    <location>
        <begin position="184"/>
        <end position="204"/>
    </location>
</feature>
<evidence type="ECO:0000313" key="3">
    <source>
        <dbReference type="Proteomes" id="UP000007819"/>
    </source>
</evidence>
<feature type="compositionally biased region" description="Low complexity" evidence="1">
    <location>
        <begin position="205"/>
        <end position="218"/>
    </location>
</feature>
<dbReference type="GeneID" id="100162736"/>
<organism evidence="2 3">
    <name type="scientific">Acyrthosiphon pisum</name>
    <name type="common">Pea aphid</name>
    <dbReference type="NCBI Taxonomy" id="7029"/>
    <lineage>
        <taxon>Eukaryota</taxon>
        <taxon>Metazoa</taxon>
        <taxon>Ecdysozoa</taxon>
        <taxon>Arthropoda</taxon>
        <taxon>Hexapoda</taxon>
        <taxon>Insecta</taxon>
        <taxon>Pterygota</taxon>
        <taxon>Neoptera</taxon>
        <taxon>Paraneoptera</taxon>
        <taxon>Hemiptera</taxon>
        <taxon>Sternorrhyncha</taxon>
        <taxon>Aphidomorpha</taxon>
        <taxon>Aphidoidea</taxon>
        <taxon>Aphididae</taxon>
        <taxon>Macrosiphini</taxon>
        <taxon>Acyrthosiphon</taxon>
    </lineage>
</organism>
<sequence>MGSPGFIVQIDKSLFQGKRMYSSGRLRLEDKGPENDENKDIDVVSENIEEIMFKAHRYLDYVVACWCRYIVIISLWLQEATPAVQVQLQQPFYLYDERTLIPFPKSVTILHGGYRMSIPVGMVVAPVPVDLLRAGPVFVTTLYAIPAGPVPAPSPVRFVPWSSYPLNPTALQPYSAPAPSQYSAPPPSQYSAPPPSQYSAPPPSQYSTAESPSAQYSQPAPPSPTYYQHSAGTTDGGYVEESNEPPGKLYSQLAAASFQNSKESPVLHQLREESEKNRHKYAPPSYNNHYQTVDAA</sequence>
<dbReference type="AlphaFoldDB" id="A0A8R2D411"/>
<reference evidence="3" key="1">
    <citation type="submission" date="2010-06" db="EMBL/GenBank/DDBJ databases">
        <authorList>
            <person name="Jiang H."/>
            <person name="Abraham K."/>
            <person name="Ali S."/>
            <person name="Alsbrooks S.L."/>
            <person name="Anim B.N."/>
            <person name="Anosike U.S."/>
            <person name="Attaway T."/>
            <person name="Bandaranaike D.P."/>
            <person name="Battles P.K."/>
            <person name="Bell S.N."/>
            <person name="Bell A.V."/>
            <person name="Beltran B."/>
            <person name="Bickham C."/>
            <person name="Bustamante Y."/>
            <person name="Caleb T."/>
            <person name="Canada A."/>
            <person name="Cardenas V."/>
            <person name="Carter K."/>
            <person name="Chacko J."/>
            <person name="Chandrabose M.N."/>
            <person name="Chavez D."/>
            <person name="Chavez A."/>
            <person name="Chen L."/>
            <person name="Chu H.-S."/>
            <person name="Claassen K.J."/>
            <person name="Cockrell R."/>
            <person name="Collins M."/>
            <person name="Cooper J.A."/>
            <person name="Cree A."/>
            <person name="Curry S.M."/>
            <person name="Da Y."/>
            <person name="Dao M.D."/>
            <person name="Das B."/>
            <person name="Davila M.-L."/>
            <person name="Davy-Carroll L."/>
            <person name="Denson S."/>
            <person name="Dinh H."/>
            <person name="Ebong V.E."/>
            <person name="Edwards J.R."/>
            <person name="Egan A."/>
            <person name="El-Daye J."/>
            <person name="Escobedo L."/>
            <person name="Fernandez S."/>
            <person name="Fernando P.R."/>
            <person name="Flagg N."/>
            <person name="Forbes L.D."/>
            <person name="Fowler R.G."/>
            <person name="Fu Q."/>
            <person name="Gabisi R.A."/>
            <person name="Ganer J."/>
            <person name="Garbino Pronczuk A."/>
            <person name="Garcia R.M."/>
            <person name="Garner T."/>
            <person name="Garrett T.E."/>
            <person name="Gonzalez D.A."/>
            <person name="Hamid H."/>
            <person name="Hawkins E.S."/>
            <person name="Hirani K."/>
            <person name="Hogues M.E."/>
            <person name="Hollins B."/>
            <person name="Hsiao C.-H."/>
            <person name="Jabil R."/>
            <person name="James M.L."/>
            <person name="Jhangiani S.N."/>
            <person name="Johnson B."/>
            <person name="Johnson Q."/>
            <person name="Joshi V."/>
            <person name="Kalu J.B."/>
            <person name="Kam C."/>
            <person name="Kashfia A."/>
            <person name="Keebler J."/>
            <person name="Kisamo H."/>
            <person name="Kovar C.L."/>
            <person name="Lago L.A."/>
            <person name="Lai C.-Y."/>
            <person name="Laidlaw J."/>
            <person name="Lara F."/>
            <person name="Le T.-K."/>
            <person name="Lee S.L."/>
            <person name="Legall F.H."/>
            <person name="Lemon S.J."/>
            <person name="Lewis L.R."/>
            <person name="Li B."/>
            <person name="Liu Y."/>
            <person name="Liu Y.-S."/>
            <person name="Lopez J."/>
            <person name="Lozado R.J."/>
            <person name="Lu J."/>
            <person name="Madu R.C."/>
            <person name="Maheshwari M."/>
            <person name="Maheshwari R."/>
            <person name="Malloy K."/>
            <person name="Martinez E."/>
            <person name="Mathew T."/>
            <person name="Mercado I.C."/>
            <person name="Mercado C."/>
            <person name="Meyer B."/>
            <person name="Montgomery K."/>
            <person name="Morgan M.B."/>
            <person name="Munidasa M."/>
            <person name="Nazareth L.V."/>
            <person name="Nelson J."/>
            <person name="Ng B.M."/>
            <person name="Nguyen N.B."/>
            <person name="Nguyen P.Q."/>
            <person name="Nguyen T."/>
            <person name="Obregon M."/>
            <person name="Okwuonu G.O."/>
            <person name="Onwere C.G."/>
            <person name="Orozco G."/>
            <person name="Parra A."/>
            <person name="Patel S."/>
            <person name="Patil S."/>
            <person name="Perez A."/>
            <person name="Perez Y."/>
            <person name="Pham C."/>
            <person name="Primus E.L."/>
            <person name="Pu L.-L."/>
            <person name="Puazo M."/>
            <person name="Qin X."/>
            <person name="Quiroz J.B."/>
            <person name="Reese J."/>
            <person name="Richards S."/>
            <person name="Rives C.M."/>
            <person name="Robberts R."/>
            <person name="Ruiz S.J."/>
            <person name="Ruiz M.J."/>
            <person name="Santibanez J."/>
            <person name="Schneider B.W."/>
            <person name="Sisson I."/>
            <person name="Smith M."/>
            <person name="Sodergren E."/>
            <person name="Song X.-Z."/>
            <person name="Song B.B."/>
            <person name="Summersgill H."/>
            <person name="Thelus R."/>
            <person name="Thornton R.D."/>
            <person name="Trejos Z.Y."/>
            <person name="Usmani K."/>
            <person name="Vattathil S."/>
            <person name="Villasana D."/>
            <person name="Walker D.L."/>
            <person name="Wang S."/>
            <person name="Wang K."/>
            <person name="White C.S."/>
            <person name="Williams A.C."/>
            <person name="Williamson J."/>
            <person name="Wilson K."/>
            <person name="Woghiren I.O."/>
            <person name="Woodworth J.R."/>
            <person name="Worley K.C."/>
            <person name="Wright R.A."/>
            <person name="Wu W."/>
            <person name="Young L."/>
            <person name="Zhang L."/>
            <person name="Zhang J."/>
            <person name="Zhu Y."/>
            <person name="Muzny D.M."/>
            <person name="Weinstock G."/>
            <person name="Gibbs R.A."/>
        </authorList>
    </citation>
    <scope>NUCLEOTIDE SEQUENCE [LARGE SCALE GENOMIC DNA]</scope>
    <source>
        <strain evidence="3">LSR1</strain>
    </source>
</reference>
<dbReference type="OrthoDB" id="6816087at2759"/>
<feature type="region of interest" description="Disordered" evidence="1">
    <location>
        <begin position="260"/>
        <end position="296"/>
    </location>
</feature>
<dbReference type="RefSeq" id="XP_016660395.1">
    <property type="nucleotide sequence ID" value="XM_016804906.1"/>
</dbReference>
<accession>A0A8R2D411</accession>
<dbReference type="KEGG" id="api:100162736"/>
<evidence type="ECO:0000256" key="1">
    <source>
        <dbReference type="SAM" id="MobiDB-lite"/>
    </source>
</evidence>